<comment type="subcellular location">
    <subcellularLocation>
        <location evidence="2">Membrane</location>
        <topology evidence="2">Multi-pass membrane protein</topology>
    </subcellularLocation>
</comment>
<feature type="transmembrane region" description="Helical" evidence="13">
    <location>
        <begin position="202"/>
        <end position="221"/>
    </location>
</feature>
<dbReference type="Proteomes" id="UP000525078">
    <property type="component" value="Unassembled WGS sequence"/>
</dbReference>
<evidence type="ECO:0000256" key="12">
    <source>
        <dbReference type="ARBA" id="ARBA00051575"/>
    </source>
</evidence>
<keyword evidence="5 13" id="KW-0812">Transmembrane</keyword>
<evidence type="ECO:0000256" key="11">
    <source>
        <dbReference type="ARBA" id="ARBA00024225"/>
    </source>
</evidence>
<feature type="transmembrane region" description="Helical" evidence="13">
    <location>
        <begin position="124"/>
        <end position="148"/>
    </location>
</feature>
<dbReference type="PANTHER" id="PTHR10106">
    <property type="entry name" value="CYTOCHROME B561-RELATED"/>
    <property type="match status" value="1"/>
</dbReference>
<keyword evidence="9" id="KW-0408">Iron</keyword>
<feature type="transmembrane region" description="Helical" evidence="13">
    <location>
        <begin position="60"/>
        <end position="80"/>
    </location>
</feature>
<dbReference type="Pfam" id="PF03188">
    <property type="entry name" value="Cytochrom_B561"/>
    <property type="match status" value="1"/>
</dbReference>
<comment type="cofactor">
    <cofactor evidence="1">
        <name>heme b</name>
        <dbReference type="ChEBI" id="CHEBI:60344"/>
    </cofactor>
</comment>
<keyword evidence="7" id="KW-0249">Electron transport</keyword>
<organism evidence="15 16">
    <name type="scientific">Cannabis sativa</name>
    <name type="common">Hemp</name>
    <name type="synonym">Marijuana</name>
    <dbReference type="NCBI Taxonomy" id="3483"/>
    <lineage>
        <taxon>Eukaryota</taxon>
        <taxon>Viridiplantae</taxon>
        <taxon>Streptophyta</taxon>
        <taxon>Embryophyta</taxon>
        <taxon>Tracheophyta</taxon>
        <taxon>Spermatophyta</taxon>
        <taxon>Magnoliopsida</taxon>
        <taxon>eudicotyledons</taxon>
        <taxon>Gunneridae</taxon>
        <taxon>Pentapetalae</taxon>
        <taxon>rosids</taxon>
        <taxon>fabids</taxon>
        <taxon>Rosales</taxon>
        <taxon>Cannabaceae</taxon>
        <taxon>Cannabis</taxon>
    </lineage>
</organism>
<evidence type="ECO:0000256" key="5">
    <source>
        <dbReference type="ARBA" id="ARBA00022692"/>
    </source>
</evidence>
<dbReference type="Gene3D" id="1.20.120.1770">
    <property type="match status" value="1"/>
</dbReference>
<dbReference type="CDD" id="cd08766">
    <property type="entry name" value="Cyt_b561_ACYB-1_like"/>
    <property type="match status" value="1"/>
</dbReference>
<protein>
    <recommendedName>
        <fullName evidence="11">ascorbate ferrireductase (transmembrane)</fullName>
        <ecNumber evidence="11">7.2.1.3</ecNumber>
    </recommendedName>
</protein>
<evidence type="ECO:0000256" key="3">
    <source>
        <dbReference type="ARBA" id="ARBA00022448"/>
    </source>
</evidence>
<evidence type="ECO:0000313" key="16">
    <source>
        <dbReference type="Proteomes" id="UP000525078"/>
    </source>
</evidence>
<accession>A0A7J6FCU4</accession>
<evidence type="ECO:0000256" key="10">
    <source>
        <dbReference type="ARBA" id="ARBA00023136"/>
    </source>
</evidence>
<evidence type="ECO:0000256" key="9">
    <source>
        <dbReference type="ARBA" id="ARBA00023004"/>
    </source>
</evidence>
<name>A0A7J6FCU4_CANSA</name>
<feature type="transmembrane region" description="Helical" evidence="13">
    <location>
        <begin position="21"/>
        <end position="40"/>
    </location>
</feature>
<keyword evidence="3" id="KW-0813">Transport</keyword>
<dbReference type="EC" id="7.2.1.3" evidence="11"/>
<evidence type="ECO:0000256" key="4">
    <source>
        <dbReference type="ARBA" id="ARBA00022617"/>
    </source>
</evidence>
<dbReference type="AlphaFoldDB" id="A0A7J6FCU4"/>
<evidence type="ECO:0000256" key="7">
    <source>
        <dbReference type="ARBA" id="ARBA00022982"/>
    </source>
</evidence>
<proteinExistence type="predicted"/>
<evidence type="ECO:0000256" key="2">
    <source>
        <dbReference type="ARBA" id="ARBA00004141"/>
    </source>
</evidence>
<keyword evidence="10 13" id="KW-0472">Membrane</keyword>
<dbReference type="PANTHER" id="PTHR10106:SF15">
    <property type="entry name" value="TRANSMEMBRANE ASCORBATE FERRIREDUCTASE 3-RELATED"/>
    <property type="match status" value="1"/>
</dbReference>
<dbReference type="InterPro" id="IPR043205">
    <property type="entry name" value="CYB561/CYBRD1-like"/>
</dbReference>
<evidence type="ECO:0000313" key="15">
    <source>
        <dbReference type="EMBL" id="KAF4368465.1"/>
    </source>
</evidence>
<evidence type="ECO:0000256" key="13">
    <source>
        <dbReference type="SAM" id="Phobius"/>
    </source>
</evidence>
<dbReference type="GO" id="GO:0046872">
    <property type="term" value="F:metal ion binding"/>
    <property type="evidence" value="ECO:0007669"/>
    <property type="project" value="UniProtKB-KW"/>
</dbReference>
<dbReference type="GO" id="GO:0016020">
    <property type="term" value="C:membrane"/>
    <property type="evidence" value="ECO:0007669"/>
    <property type="project" value="UniProtKB-SubCell"/>
</dbReference>
<dbReference type="GO" id="GO:0140571">
    <property type="term" value="F:transmembrane ascorbate ferrireductase activity"/>
    <property type="evidence" value="ECO:0007669"/>
    <property type="project" value="UniProtKB-EC"/>
</dbReference>
<keyword evidence="8 13" id="KW-1133">Transmembrane helix</keyword>
<dbReference type="PROSITE" id="PS50939">
    <property type="entry name" value="CYTOCHROME_B561"/>
    <property type="match status" value="1"/>
</dbReference>
<feature type="transmembrane region" description="Helical" evidence="13">
    <location>
        <begin position="92"/>
        <end position="112"/>
    </location>
</feature>
<dbReference type="EMBL" id="JAATIP010000134">
    <property type="protein sequence ID" value="KAF4368465.1"/>
    <property type="molecule type" value="Genomic_DNA"/>
</dbReference>
<dbReference type="FunFam" id="1.20.120.1770:FF:000001">
    <property type="entry name" value="Cytochrome b reductase 1"/>
    <property type="match status" value="1"/>
</dbReference>
<evidence type="ECO:0000259" key="14">
    <source>
        <dbReference type="PROSITE" id="PS50939"/>
    </source>
</evidence>
<feature type="transmembrane region" description="Helical" evidence="13">
    <location>
        <begin position="160"/>
        <end position="182"/>
    </location>
</feature>
<reference evidence="15 16" key="1">
    <citation type="journal article" date="2020" name="bioRxiv">
        <title>Sequence and annotation of 42 cannabis genomes reveals extensive copy number variation in cannabinoid synthesis and pathogen resistance genes.</title>
        <authorList>
            <person name="Mckernan K.J."/>
            <person name="Helbert Y."/>
            <person name="Kane L.T."/>
            <person name="Ebling H."/>
            <person name="Zhang L."/>
            <person name="Liu B."/>
            <person name="Eaton Z."/>
            <person name="Mclaughlin S."/>
            <person name="Kingan S."/>
            <person name="Baybayan P."/>
            <person name="Concepcion G."/>
            <person name="Jordan M."/>
            <person name="Riva A."/>
            <person name="Barbazuk W."/>
            <person name="Harkins T."/>
        </authorList>
    </citation>
    <scope>NUCLEOTIDE SEQUENCE [LARGE SCALE GENOMIC DNA]</scope>
    <source>
        <strain evidence="16">cv. Jamaican Lion 4</strain>
        <tissue evidence="15">Leaf</tissue>
    </source>
</reference>
<dbReference type="InterPro" id="IPR006593">
    <property type="entry name" value="Cyt_b561/ferric_Rdtase_TM"/>
</dbReference>
<evidence type="ECO:0000256" key="8">
    <source>
        <dbReference type="ARBA" id="ARBA00022989"/>
    </source>
</evidence>
<comment type="catalytic activity">
    <reaction evidence="12">
        <text>Fe(3+)(out) + L-ascorbate(in) = monodehydro-L-ascorbate radical(in) + Fe(2+)(out) + H(+)</text>
        <dbReference type="Rhea" id="RHEA:30403"/>
        <dbReference type="ChEBI" id="CHEBI:15378"/>
        <dbReference type="ChEBI" id="CHEBI:29033"/>
        <dbReference type="ChEBI" id="CHEBI:29034"/>
        <dbReference type="ChEBI" id="CHEBI:38290"/>
        <dbReference type="ChEBI" id="CHEBI:59513"/>
        <dbReference type="EC" id="7.2.1.3"/>
    </reaction>
</comment>
<feature type="domain" description="Cytochrome b561" evidence="14">
    <location>
        <begin position="21"/>
        <end position="219"/>
    </location>
</feature>
<keyword evidence="6" id="KW-0479">Metal-binding</keyword>
<dbReference type="SMART" id="SM00665">
    <property type="entry name" value="B561"/>
    <property type="match status" value="1"/>
</dbReference>
<evidence type="ECO:0000256" key="1">
    <source>
        <dbReference type="ARBA" id="ARBA00001970"/>
    </source>
</evidence>
<keyword evidence="4" id="KW-0349">Heme</keyword>
<gene>
    <name evidence="15" type="ORF">F8388_018589</name>
</gene>
<sequence length="224" mass="25498">MHTNMDPNVRRRGSGAGLRGLAYLFGVLSIILMIIWLLHFRGSIEYDSQNPARVFNVHPLLMFVGFIVFSAQAMMAYRTVPAEMRVRKIIHMLLHIIAIVMGIIGLCAVFRYHNMINLGDMYSLHSWIGLTTFILYCLQWLVGFLVFMVGRSSVTKERMIGWHMVAGRALLFMSICAALTGLMEKAQFLGLKYQHEARLVNFLGLSILLFGVFVDLSIVYGRYI</sequence>
<comment type="caution">
    <text evidence="15">The sequence shown here is derived from an EMBL/GenBank/DDBJ whole genome shotgun (WGS) entry which is preliminary data.</text>
</comment>
<evidence type="ECO:0000256" key="6">
    <source>
        <dbReference type="ARBA" id="ARBA00022723"/>
    </source>
</evidence>